<comment type="caution">
    <text evidence="1">The sequence shown here is derived from an EMBL/GenBank/DDBJ whole genome shotgun (WGS) entry which is preliminary data.</text>
</comment>
<accession>A0ABT3MX42</accession>
<sequence>MPKKIKNKTKANRFSLMNSYSEVLNNKLNSGETIFYARNCMLPIINIKILVKERSREELSDTDIMLFKLIQQGISSIESIVLLTGLAEKLVLKHLNEMDGRSFISYKHDKFELTSLGLESLQHGVPVRKVLRSFRYCAVSSRLLPRSAYELVYSEMNELRDKNTRNFLKYSHILQEEQMVSLSGMDLAQIESKRALNITDEAISFDEINGYTSGYLQTKLFLVGKNKPERAIVAFGKSCLEYNAEDIIPVIQKIDTVRTIDVIKNQLDKDGIVYSDIQLDEYGLPKISIESASNTWFQKKIESGQQAILMCGTNHHKAKPVSSWILKGYTLRYELTEDHLIQEANLLRDFIESSERYYKVPYKEREDKSIRRYVSKKYPPEQLLVLKHLVDKYNIRRLASWLPDDLEDAAV</sequence>
<evidence type="ECO:0000313" key="1">
    <source>
        <dbReference type="EMBL" id="MCW7553961.1"/>
    </source>
</evidence>
<dbReference type="Proteomes" id="UP001209854">
    <property type="component" value="Unassembled WGS sequence"/>
</dbReference>
<evidence type="ECO:0000313" key="2">
    <source>
        <dbReference type="Proteomes" id="UP001209854"/>
    </source>
</evidence>
<organism evidence="1 2">
    <name type="scientific">Endozoicomonas gorgoniicola</name>
    <dbReference type="NCBI Taxonomy" id="1234144"/>
    <lineage>
        <taxon>Bacteria</taxon>
        <taxon>Pseudomonadati</taxon>
        <taxon>Pseudomonadota</taxon>
        <taxon>Gammaproteobacteria</taxon>
        <taxon>Oceanospirillales</taxon>
        <taxon>Endozoicomonadaceae</taxon>
        <taxon>Endozoicomonas</taxon>
    </lineage>
</organism>
<reference evidence="1 2" key="1">
    <citation type="submission" date="2022-10" db="EMBL/GenBank/DDBJ databases">
        <title>High-quality genome sequences of two octocoral-associated bacteria, Endozoicomonas euniceicola EF212 and Endozoicomonas gorgoniicola PS125.</title>
        <authorList>
            <person name="Chiou Y.-J."/>
            <person name="Chen Y.-H."/>
        </authorList>
    </citation>
    <scope>NUCLEOTIDE SEQUENCE [LARGE SCALE GENOMIC DNA]</scope>
    <source>
        <strain evidence="1 2">PS125</strain>
    </source>
</reference>
<protein>
    <submittedName>
        <fullName evidence="1">Uncharacterized protein</fullName>
    </submittedName>
</protein>
<dbReference type="EMBL" id="JAPFCC010000001">
    <property type="protein sequence ID" value="MCW7553961.1"/>
    <property type="molecule type" value="Genomic_DNA"/>
</dbReference>
<proteinExistence type="predicted"/>
<name>A0ABT3MX42_9GAMM</name>
<gene>
    <name evidence="1" type="ORF">NX722_15290</name>
</gene>
<dbReference type="RefSeq" id="WP_262563700.1">
    <property type="nucleotide sequence ID" value="NZ_JAPFCC010000001.1"/>
</dbReference>
<keyword evidence="2" id="KW-1185">Reference proteome</keyword>